<evidence type="ECO:0000256" key="1">
    <source>
        <dbReference type="SAM" id="MobiDB-lite"/>
    </source>
</evidence>
<name>A0A401SFM2_CHIPU</name>
<accession>A0A401SFM2</accession>
<comment type="caution">
    <text evidence="2">The sequence shown here is derived from an EMBL/GenBank/DDBJ whole genome shotgun (WGS) entry which is preliminary data.</text>
</comment>
<keyword evidence="3" id="KW-1185">Reference proteome</keyword>
<reference evidence="2 3" key="1">
    <citation type="journal article" date="2018" name="Nat. Ecol. Evol.">
        <title>Shark genomes provide insights into elasmobranch evolution and the origin of vertebrates.</title>
        <authorList>
            <person name="Hara Y"/>
            <person name="Yamaguchi K"/>
            <person name="Onimaru K"/>
            <person name="Kadota M"/>
            <person name="Koyanagi M"/>
            <person name="Keeley SD"/>
            <person name="Tatsumi K"/>
            <person name="Tanaka K"/>
            <person name="Motone F"/>
            <person name="Kageyama Y"/>
            <person name="Nozu R"/>
            <person name="Adachi N"/>
            <person name="Nishimura O"/>
            <person name="Nakagawa R"/>
            <person name="Tanegashima C"/>
            <person name="Kiyatake I"/>
            <person name="Matsumoto R"/>
            <person name="Murakumo K"/>
            <person name="Nishida K"/>
            <person name="Terakita A"/>
            <person name="Kuratani S"/>
            <person name="Sato K"/>
            <person name="Hyodo S Kuraku.S."/>
        </authorList>
    </citation>
    <scope>NUCLEOTIDE SEQUENCE [LARGE SCALE GENOMIC DNA]</scope>
</reference>
<gene>
    <name evidence="2" type="ORF">chiPu_0007659</name>
</gene>
<sequence length="74" mass="8041">MAGGRKGRLSQNPPGFPPSTIARTERADVTRPAKDGARRVAPDKREGHVVQSRGGEEDVTCPPRRRRLLLSPNG</sequence>
<dbReference type="AlphaFoldDB" id="A0A401SFM2"/>
<dbReference type="EMBL" id="BEZZ01000240">
    <property type="protein sequence ID" value="GCC29222.1"/>
    <property type="molecule type" value="Genomic_DNA"/>
</dbReference>
<protein>
    <submittedName>
        <fullName evidence="2">Uncharacterized protein</fullName>
    </submittedName>
</protein>
<evidence type="ECO:0000313" key="2">
    <source>
        <dbReference type="EMBL" id="GCC29222.1"/>
    </source>
</evidence>
<proteinExistence type="predicted"/>
<evidence type="ECO:0000313" key="3">
    <source>
        <dbReference type="Proteomes" id="UP000287033"/>
    </source>
</evidence>
<organism evidence="2 3">
    <name type="scientific">Chiloscyllium punctatum</name>
    <name type="common">Brownbanded bambooshark</name>
    <name type="synonym">Hemiscyllium punctatum</name>
    <dbReference type="NCBI Taxonomy" id="137246"/>
    <lineage>
        <taxon>Eukaryota</taxon>
        <taxon>Metazoa</taxon>
        <taxon>Chordata</taxon>
        <taxon>Craniata</taxon>
        <taxon>Vertebrata</taxon>
        <taxon>Chondrichthyes</taxon>
        <taxon>Elasmobranchii</taxon>
        <taxon>Galeomorphii</taxon>
        <taxon>Galeoidea</taxon>
        <taxon>Orectolobiformes</taxon>
        <taxon>Hemiscylliidae</taxon>
        <taxon>Chiloscyllium</taxon>
    </lineage>
</organism>
<feature type="compositionally biased region" description="Basic and acidic residues" evidence="1">
    <location>
        <begin position="23"/>
        <end position="48"/>
    </location>
</feature>
<dbReference type="Proteomes" id="UP000287033">
    <property type="component" value="Unassembled WGS sequence"/>
</dbReference>
<feature type="region of interest" description="Disordered" evidence="1">
    <location>
        <begin position="1"/>
        <end position="74"/>
    </location>
</feature>